<organism evidence="9 10">
    <name type="scientific">Polystyrenella longa</name>
    <dbReference type="NCBI Taxonomy" id="2528007"/>
    <lineage>
        <taxon>Bacteria</taxon>
        <taxon>Pseudomonadati</taxon>
        <taxon>Planctomycetota</taxon>
        <taxon>Planctomycetia</taxon>
        <taxon>Planctomycetales</taxon>
        <taxon>Planctomycetaceae</taxon>
        <taxon>Polystyrenella</taxon>
    </lineage>
</organism>
<name>A0A518CJ30_9PLAN</name>
<evidence type="ECO:0000256" key="5">
    <source>
        <dbReference type="HAMAP-Rule" id="MF_02126"/>
    </source>
</evidence>
<feature type="region of interest" description="Disordered" evidence="6">
    <location>
        <begin position="305"/>
        <end position="365"/>
    </location>
</feature>
<dbReference type="InterPro" id="IPR029063">
    <property type="entry name" value="SAM-dependent_MTases_sf"/>
</dbReference>
<comment type="caution">
    <text evidence="5">Lacks conserved residue(s) required for the propagation of feature annotation.</text>
</comment>
<dbReference type="PANTHER" id="PTHR18895">
    <property type="entry name" value="HEMK METHYLTRANSFERASE"/>
    <property type="match status" value="1"/>
</dbReference>
<dbReference type="Proteomes" id="UP000317178">
    <property type="component" value="Chromosome"/>
</dbReference>
<feature type="compositionally biased region" description="Acidic residues" evidence="6">
    <location>
        <begin position="305"/>
        <end position="316"/>
    </location>
</feature>
<keyword evidence="3 5" id="KW-0949">S-adenosyl-L-methionine</keyword>
<accession>A0A518CJ30</accession>
<evidence type="ECO:0000256" key="2">
    <source>
        <dbReference type="ARBA" id="ARBA00022679"/>
    </source>
</evidence>
<evidence type="ECO:0000313" key="10">
    <source>
        <dbReference type="Proteomes" id="UP000317178"/>
    </source>
</evidence>
<dbReference type="HAMAP" id="MF_02126">
    <property type="entry name" value="RF_methyltr_PrmC"/>
    <property type="match status" value="1"/>
</dbReference>
<feature type="compositionally biased region" description="Polar residues" evidence="6">
    <location>
        <begin position="342"/>
        <end position="365"/>
    </location>
</feature>
<comment type="catalytic activity">
    <reaction evidence="4 5">
        <text>L-glutaminyl-[peptide chain release factor] + S-adenosyl-L-methionine = N(5)-methyl-L-glutaminyl-[peptide chain release factor] + S-adenosyl-L-homocysteine + H(+)</text>
        <dbReference type="Rhea" id="RHEA:42896"/>
        <dbReference type="Rhea" id="RHEA-COMP:10271"/>
        <dbReference type="Rhea" id="RHEA-COMP:10272"/>
        <dbReference type="ChEBI" id="CHEBI:15378"/>
        <dbReference type="ChEBI" id="CHEBI:30011"/>
        <dbReference type="ChEBI" id="CHEBI:57856"/>
        <dbReference type="ChEBI" id="CHEBI:59789"/>
        <dbReference type="ChEBI" id="CHEBI:61891"/>
        <dbReference type="EC" id="2.1.1.297"/>
    </reaction>
</comment>
<dbReference type="SUPFAM" id="SSF53335">
    <property type="entry name" value="S-adenosyl-L-methionine-dependent methyltransferases"/>
    <property type="match status" value="1"/>
</dbReference>
<dbReference type="InterPro" id="IPR004556">
    <property type="entry name" value="HemK-like"/>
</dbReference>
<sequence length="365" mass="40572">MSNTEVWTVKRILEWTTAHLQKHGSESPRLEAEILLAHARGCERIQLYTRYEEPLTDPERATMRDLVSRRAKREPVAYLVGYREFYSLKFKVTADVLIPRPDSETLVMEALGLSRDWSQPKVLDLCTGSGCIAVTFAANHLQAQVTATDISTAALRIAAQNATKHGVADRVRLCEGNLFGALQSSGDSKFNLILSNPPYIRTSELKTLEPDVARYEPHLALDGGEDGLDLVRTLIRDASRFLSPDGHLLVEMDPEQVDATLKFVATETDFKTARFLNDSTGRPRVFHGSFLDPPAAEVNLQEEFDEIPPEPPEDSTEGSSENSEISDEETSDEETAIDAPSFDSSSHDTQSLDNNSLNSKSTRDY</sequence>
<evidence type="ECO:0000259" key="7">
    <source>
        <dbReference type="Pfam" id="PF05175"/>
    </source>
</evidence>
<dbReference type="KEGG" id="plon:Pla110_09370"/>
<protein>
    <recommendedName>
        <fullName evidence="5">Release factor glutamine methyltransferase</fullName>
        <shortName evidence="5">RF MTase</shortName>
        <ecNumber evidence="5">2.1.1.297</ecNumber>
    </recommendedName>
    <alternativeName>
        <fullName evidence="5">N5-glutamine methyltransferase PrmC</fullName>
    </alternativeName>
    <alternativeName>
        <fullName evidence="5">Protein-(glutamine-N5) MTase PrmC</fullName>
    </alternativeName>
    <alternativeName>
        <fullName evidence="5">Protein-glutamine N-methyltransferase PrmC</fullName>
    </alternativeName>
</protein>
<feature type="binding site" evidence="5">
    <location>
        <position position="149"/>
    </location>
    <ligand>
        <name>S-adenosyl-L-methionine</name>
        <dbReference type="ChEBI" id="CHEBI:59789"/>
    </ligand>
</feature>
<dbReference type="InterPro" id="IPR002052">
    <property type="entry name" value="DNA_methylase_N6_adenine_CS"/>
</dbReference>
<feature type="domain" description="Methyltransferase small" evidence="7">
    <location>
        <begin position="118"/>
        <end position="203"/>
    </location>
</feature>
<dbReference type="Gene3D" id="3.40.50.150">
    <property type="entry name" value="Vaccinia Virus protein VP39"/>
    <property type="match status" value="1"/>
</dbReference>
<dbReference type="RefSeq" id="WP_231742914.1">
    <property type="nucleotide sequence ID" value="NZ_CP036281.1"/>
</dbReference>
<dbReference type="NCBIfam" id="TIGR00536">
    <property type="entry name" value="hemK_fam"/>
    <property type="match status" value="1"/>
</dbReference>
<dbReference type="AlphaFoldDB" id="A0A518CJ30"/>
<evidence type="ECO:0000256" key="3">
    <source>
        <dbReference type="ARBA" id="ARBA00022691"/>
    </source>
</evidence>
<evidence type="ECO:0000256" key="1">
    <source>
        <dbReference type="ARBA" id="ARBA00022603"/>
    </source>
</evidence>
<dbReference type="Pfam" id="PF17827">
    <property type="entry name" value="PrmC_N"/>
    <property type="match status" value="1"/>
</dbReference>
<comment type="function">
    <text evidence="5">Methylates the class 1 translation termination release factors RF1/PrfA and RF2/PrfB on the glutamine residue of the universally conserved GGQ motif.</text>
</comment>
<keyword evidence="10" id="KW-1185">Reference proteome</keyword>
<evidence type="ECO:0000313" key="9">
    <source>
        <dbReference type="EMBL" id="QDU79231.1"/>
    </source>
</evidence>
<comment type="similarity">
    <text evidence="5">Belongs to the protein N5-glutamine methyltransferase family. PrmC subfamily.</text>
</comment>
<reference evidence="9 10" key="1">
    <citation type="submission" date="2019-02" db="EMBL/GenBank/DDBJ databases">
        <title>Deep-cultivation of Planctomycetes and their phenomic and genomic characterization uncovers novel biology.</title>
        <authorList>
            <person name="Wiegand S."/>
            <person name="Jogler M."/>
            <person name="Boedeker C."/>
            <person name="Pinto D."/>
            <person name="Vollmers J."/>
            <person name="Rivas-Marin E."/>
            <person name="Kohn T."/>
            <person name="Peeters S.H."/>
            <person name="Heuer A."/>
            <person name="Rast P."/>
            <person name="Oberbeckmann S."/>
            <person name="Bunk B."/>
            <person name="Jeske O."/>
            <person name="Meyerdierks A."/>
            <person name="Storesund J.E."/>
            <person name="Kallscheuer N."/>
            <person name="Luecker S."/>
            <person name="Lage O.M."/>
            <person name="Pohl T."/>
            <person name="Merkel B.J."/>
            <person name="Hornburger P."/>
            <person name="Mueller R.-W."/>
            <person name="Bruemmer F."/>
            <person name="Labrenz M."/>
            <person name="Spormann A.M."/>
            <person name="Op den Camp H."/>
            <person name="Overmann J."/>
            <person name="Amann R."/>
            <person name="Jetten M.S.M."/>
            <person name="Mascher T."/>
            <person name="Medema M.H."/>
            <person name="Devos D.P."/>
            <person name="Kaster A.-K."/>
            <person name="Ovreas L."/>
            <person name="Rohde M."/>
            <person name="Galperin M.Y."/>
            <person name="Jogler C."/>
        </authorList>
    </citation>
    <scope>NUCLEOTIDE SEQUENCE [LARGE SCALE GENOMIC DNA]</scope>
    <source>
        <strain evidence="9 10">Pla110</strain>
    </source>
</reference>
<dbReference type="GO" id="GO:0032259">
    <property type="term" value="P:methylation"/>
    <property type="evidence" value="ECO:0007669"/>
    <property type="project" value="UniProtKB-KW"/>
</dbReference>
<dbReference type="PROSITE" id="PS00092">
    <property type="entry name" value="N6_MTASE"/>
    <property type="match status" value="1"/>
</dbReference>
<dbReference type="EC" id="2.1.1.297" evidence="5"/>
<dbReference type="Gene3D" id="1.10.8.10">
    <property type="entry name" value="DNA helicase RuvA subunit, C-terminal domain"/>
    <property type="match status" value="1"/>
</dbReference>
<feature type="compositionally biased region" description="Acidic residues" evidence="6">
    <location>
        <begin position="324"/>
        <end position="336"/>
    </location>
</feature>
<dbReference type="GO" id="GO:0003676">
    <property type="term" value="F:nucleic acid binding"/>
    <property type="evidence" value="ECO:0007669"/>
    <property type="project" value="InterPro"/>
</dbReference>
<evidence type="ECO:0000256" key="6">
    <source>
        <dbReference type="SAM" id="MobiDB-lite"/>
    </source>
</evidence>
<evidence type="ECO:0000256" key="4">
    <source>
        <dbReference type="ARBA" id="ARBA00048391"/>
    </source>
</evidence>
<dbReference type="InterPro" id="IPR019874">
    <property type="entry name" value="RF_methyltr_PrmC"/>
</dbReference>
<dbReference type="GO" id="GO:0102559">
    <property type="term" value="F:peptide chain release factor N(5)-glutamine methyltransferase activity"/>
    <property type="evidence" value="ECO:0007669"/>
    <property type="project" value="UniProtKB-EC"/>
</dbReference>
<dbReference type="CDD" id="cd02440">
    <property type="entry name" value="AdoMet_MTases"/>
    <property type="match status" value="1"/>
</dbReference>
<keyword evidence="1 5" id="KW-0489">Methyltransferase</keyword>
<feature type="binding site" evidence="5">
    <location>
        <begin position="196"/>
        <end position="199"/>
    </location>
    <ligand>
        <name>substrate</name>
    </ligand>
</feature>
<evidence type="ECO:0000259" key="8">
    <source>
        <dbReference type="Pfam" id="PF17827"/>
    </source>
</evidence>
<keyword evidence="2 5" id="KW-0808">Transferase</keyword>
<dbReference type="PANTHER" id="PTHR18895:SF74">
    <property type="entry name" value="MTRF1L RELEASE FACTOR GLUTAMINE METHYLTRANSFERASE"/>
    <property type="match status" value="1"/>
</dbReference>
<gene>
    <name evidence="5 9" type="primary">prmC</name>
    <name evidence="9" type="ORF">Pla110_09370</name>
</gene>
<dbReference type="EMBL" id="CP036281">
    <property type="protein sequence ID" value="QDU79231.1"/>
    <property type="molecule type" value="Genomic_DNA"/>
</dbReference>
<dbReference type="Pfam" id="PF05175">
    <property type="entry name" value="MTS"/>
    <property type="match status" value="1"/>
</dbReference>
<dbReference type="NCBIfam" id="TIGR03534">
    <property type="entry name" value="RF_mod_PrmC"/>
    <property type="match status" value="1"/>
</dbReference>
<dbReference type="InterPro" id="IPR007848">
    <property type="entry name" value="Small_mtfrase_dom"/>
</dbReference>
<dbReference type="InterPro" id="IPR050320">
    <property type="entry name" value="N5-glutamine_MTase"/>
</dbReference>
<dbReference type="InterPro" id="IPR040758">
    <property type="entry name" value="PrmC_N"/>
</dbReference>
<feature type="binding site" evidence="5">
    <location>
        <position position="196"/>
    </location>
    <ligand>
        <name>S-adenosyl-L-methionine</name>
        <dbReference type="ChEBI" id="CHEBI:59789"/>
    </ligand>
</feature>
<feature type="domain" description="Release factor glutamine methyltransferase N-terminal" evidence="8">
    <location>
        <begin position="12"/>
        <end position="81"/>
    </location>
</feature>
<proteinExistence type="inferred from homology"/>